<keyword evidence="13" id="KW-1185">Reference proteome</keyword>
<evidence type="ECO:0000256" key="4">
    <source>
        <dbReference type="ARBA" id="ARBA00022729"/>
    </source>
</evidence>
<dbReference type="InterPro" id="IPR019801">
    <property type="entry name" value="Glyco_hydro_35_CS"/>
</dbReference>
<evidence type="ECO:0000256" key="9">
    <source>
        <dbReference type="RuleBase" id="RU003679"/>
    </source>
</evidence>
<dbReference type="SMART" id="SM01029">
    <property type="entry name" value="BetaGal_dom2"/>
    <property type="match status" value="1"/>
</dbReference>
<dbReference type="SUPFAM" id="SSF117100">
    <property type="entry name" value="Beta-galactosidase LacA, domain 3"/>
    <property type="match status" value="1"/>
</dbReference>
<keyword evidence="7 8" id="KW-0326">Glycosidase</keyword>
<comment type="catalytic activity">
    <reaction evidence="1 8">
        <text>Hydrolysis of terminal non-reducing beta-D-galactose residues in beta-D-galactosides.</text>
        <dbReference type="EC" id="3.2.1.23"/>
    </reaction>
</comment>
<evidence type="ECO:0000256" key="8">
    <source>
        <dbReference type="RuleBase" id="RU000675"/>
    </source>
</evidence>
<gene>
    <name evidence="12" type="ORF">CMUS01_09247</name>
</gene>
<proteinExistence type="inferred from homology"/>
<feature type="chain" id="PRO_5034457940" description="Beta-galactosidase" evidence="10">
    <location>
        <begin position="20"/>
        <end position="1016"/>
    </location>
</feature>
<accession>A0A8H6K9A4</accession>
<evidence type="ECO:0000256" key="10">
    <source>
        <dbReference type="SAM" id="SignalP"/>
    </source>
</evidence>
<dbReference type="FunFam" id="3.20.20.80:FF:000040">
    <property type="entry name" value="Beta-galactosidase A"/>
    <property type="match status" value="1"/>
</dbReference>
<evidence type="ECO:0000256" key="7">
    <source>
        <dbReference type="ARBA" id="ARBA00023295"/>
    </source>
</evidence>
<dbReference type="FunFam" id="2.60.120.260:FF:000065">
    <property type="entry name" value="Beta-galactosidase A"/>
    <property type="match status" value="1"/>
</dbReference>
<dbReference type="InterPro" id="IPR036833">
    <property type="entry name" value="BetaGal_dom3_sf"/>
</dbReference>
<dbReference type="AlphaFoldDB" id="A0A8H6K9A4"/>
<dbReference type="Gene3D" id="2.60.390.10">
    <property type="entry name" value="Beta-galactosidase, domain 3"/>
    <property type="match status" value="1"/>
</dbReference>
<dbReference type="EC" id="3.2.1.23" evidence="3 8"/>
<dbReference type="InterPro" id="IPR017853">
    <property type="entry name" value="GH"/>
</dbReference>
<dbReference type="InterPro" id="IPR025300">
    <property type="entry name" value="BetaGal_jelly_roll_dom"/>
</dbReference>
<dbReference type="SUPFAM" id="SSF51011">
    <property type="entry name" value="Glycosyl hydrolase domain"/>
    <property type="match status" value="1"/>
</dbReference>
<organism evidence="12 13">
    <name type="scientific">Colletotrichum musicola</name>
    <dbReference type="NCBI Taxonomy" id="2175873"/>
    <lineage>
        <taxon>Eukaryota</taxon>
        <taxon>Fungi</taxon>
        <taxon>Dikarya</taxon>
        <taxon>Ascomycota</taxon>
        <taxon>Pezizomycotina</taxon>
        <taxon>Sordariomycetes</taxon>
        <taxon>Hypocreomycetidae</taxon>
        <taxon>Glomerellales</taxon>
        <taxon>Glomerellaceae</taxon>
        <taxon>Colletotrichum</taxon>
        <taxon>Colletotrichum orchidearum species complex</taxon>
    </lineage>
</organism>
<dbReference type="Pfam" id="PF01301">
    <property type="entry name" value="Glyco_hydro_35"/>
    <property type="match status" value="1"/>
</dbReference>
<dbReference type="OrthoDB" id="1657402at2759"/>
<dbReference type="Proteomes" id="UP000639643">
    <property type="component" value="Unassembled WGS sequence"/>
</dbReference>
<evidence type="ECO:0000256" key="6">
    <source>
        <dbReference type="ARBA" id="ARBA00023180"/>
    </source>
</evidence>
<dbReference type="SUPFAM" id="SSF49785">
    <property type="entry name" value="Galactose-binding domain-like"/>
    <property type="match status" value="2"/>
</dbReference>
<dbReference type="GO" id="GO:0005975">
    <property type="term" value="P:carbohydrate metabolic process"/>
    <property type="evidence" value="ECO:0007669"/>
    <property type="project" value="InterPro"/>
</dbReference>
<evidence type="ECO:0000256" key="2">
    <source>
        <dbReference type="ARBA" id="ARBA00009809"/>
    </source>
</evidence>
<sequence>MKLSLLSTALVAFGTCALSASGGTAGRRLTIIIDAEKRNLLQDLVTWDEHSLLIRGERVMILSGEIHPFRIPVPSLYLDLFQKVKALGLNTVSFYVDWALLEGKAGNFNADGIFDLQPFLDAATKAGIYLIARPGPYINAEVSGGGFPGWLTRLRARLRTSDPEFLTATENYMARICEIIAKAQITNGGPVILFQPENEYTNFERGRSPDGEYFQYVKDQARKAGIMVPLISNDARPEGHNAPGTGVGAVDIYGHDGYPLGFECGNPNTWPANRIPTNYRTLHLKQSPNTPYSILEFQGGSFDPWGGSTFEQCAALANHEFERVFYKNKIAAGVTIFNIYMLFGGTNWGNLGHPGGYTSYDYGSAIKEDRSVTREKYSELKLEAQFLKVSPSYLTARPGNLTQGIYSRNTNVIVTPLIGNRTASYFVVRHSDYASLATTNYTLRLPTSEGTIAIPQFREQLSLGRRDSKIHVVDYEIGSKTLLYSTAEIFTWKQYQNRTVLLLYGGPGETHEMTIKTTAGPTMAEGSDVDMNFVNGNLVLTWETSKTRRVVQVDQLSIYILDRNSAYNYWVPDVPGGGIQPSYGTSVMNPDSLIVRGGYLVRSVSVQGDVLKLQADFNQTTELEIIGIASGITKLEINGKQVEHTENNLTNWVVQASLVDANISTPDLRTLNWTRVDSLPEIGPSYDDSTWVIADHKTSDNTVANVTTPVSLFASDYGFHAGTVIYRGSFTASGTENTLSITAQGAAGFASSVWINSTFLGSFANDKNAAGDNQSAYNLTGLAANDTYVLTVLVDTMGLEENFIIAQDMMKSPRGIMDYSITSPSGARTNVTTWKITGNLGGEDYADRFRGPLNEGGLFFERQGYHLPNAPIPKSPDDRIPSSPFDGRTAPGVDFYAANLTLDLPSRDFDIPLSFVLDDITANATAGAYRAMLYVNGFQYGRYASNIGPQTRFPVPEGILRYRGVNWIGLAIWALGEGGARASGFRLEVDGAAITTGREEVQDVEGPGWTQRPGAY</sequence>
<dbReference type="Pfam" id="PF13364">
    <property type="entry name" value="BetaGal_ABD2"/>
    <property type="match status" value="2"/>
</dbReference>
<comment type="similarity">
    <text evidence="2 9">Belongs to the glycosyl hydrolase 35 family.</text>
</comment>
<name>A0A8H6K9A4_9PEZI</name>
<comment type="caution">
    <text evidence="12">The sequence shown here is derived from an EMBL/GenBank/DDBJ whole genome shotgun (WGS) entry which is preliminary data.</text>
</comment>
<evidence type="ECO:0000313" key="13">
    <source>
        <dbReference type="Proteomes" id="UP000639643"/>
    </source>
</evidence>
<dbReference type="Gene3D" id="3.20.20.80">
    <property type="entry name" value="Glycosidases"/>
    <property type="match status" value="1"/>
</dbReference>
<dbReference type="InterPro" id="IPR037110">
    <property type="entry name" value="Betagal_dom2_sf"/>
</dbReference>
<feature type="signal peptide" evidence="10">
    <location>
        <begin position="1"/>
        <end position="19"/>
    </location>
</feature>
<protein>
    <recommendedName>
        <fullName evidence="3 8">Beta-galactosidase</fullName>
        <ecNumber evidence="3 8">3.2.1.23</ecNumber>
    </recommendedName>
</protein>
<dbReference type="Pfam" id="PF10435">
    <property type="entry name" value="BetaGal_dom2"/>
    <property type="match status" value="1"/>
</dbReference>
<evidence type="ECO:0000313" key="12">
    <source>
        <dbReference type="EMBL" id="KAF6826836.1"/>
    </source>
</evidence>
<dbReference type="PRINTS" id="PR00742">
    <property type="entry name" value="GLHYDRLASE35"/>
</dbReference>
<evidence type="ECO:0000259" key="11">
    <source>
        <dbReference type="SMART" id="SM01029"/>
    </source>
</evidence>
<keyword evidence="6" id="KW-0325">Glycoprotein</keyword>
<dbReference type="Gene3D" id="2.102.20.10">
    <property type="entry name" value="Beta-galactosidase, domain 2"/>
    <property type="match status" value="1"/>
</dbReference>
<dbReference type="FunFam" id="2.102.20.10:FF:000001">
    <property type="entry name" value="Beta-galactosidase A"/>
    <property type="match status" value="1"/>
</dbReference>
<dbReference type="Gene3D" id="2.60.120.260">
    <property type="entry name" value="Galactose-binding domain-like"/>
    <property type="match status" value="2"/>
</dbReference>
<dbReference type="SUPFAM" id="SSF51445">
    <property type="entry name" value="(Trans)glycosidases"/>
    <property type="match status" value="1"/>
</dbReference>
<dbReference type="InterPro" id="IPR025972">
    <property type="entry name" value="BetaGal_dom3"/>
</dbReference>
<dbReference type="GO" id="GO:0004565">
    <property type="term" value="F:beta-galactosidase activity"/>
    <property type="evidence" value="ECO:0007669"/>
    <property type="project" value="UniProtKB-EC"/>
</dbReference>
<evidence type="ECO:0000256" key="5">
    <source>
        <dbReference type="ARBA" id="ARBA00022801"/>
    </source>
</evidence>
<dbReference type="Pfam" id="PF13363">
    <property type="entry name" value="BetaGal_dom3"/>
    <property type="match status" value="1"/>
</dbReference>
<dbReference type="InterPro" id="IPR008979">
    <property type="entry name" value="Galactose-bd-like_sf"/>
</dbReference>
<keyword evidence="4 10" id="KW-0732">Signal</keyword>
<evidence type="ECO:0000256" key="1">
    <source>
        <dbReference type="ARBA" id="ARBA00001412"/>
    </source>
</evidence>
<dbReference type="InterPro" id="IPR031330">
    <property type="entry name" value="Gly_Hdrlase_35_cat"/>
</dbReference>
<evidence type="ECO:0000256" key="3">
    <source>
        <dbReference type="ARBA" id="ARBA00012756"/>
    </source>
</evidence>
<keyword evidence="5 8" id="KW-0378">Hydrolase</keyword>
<dbReference type="InterPro" id="IPR001944">
    <property type="entry name" value="Glycoside_Hdrlase_35"/>
</dbReference>
<dbReference type="EMBL" id="WIGM01000386">
    <property type="protein sequence ID" value="KAF6826836.1"/>
    <property type="molecule type" value="Genomic_DNA"/>
</dbReference>
<dbReference type="PANTHER" id="PTHR23421">
    <property type="entry name" value="BETA-GALACTOSIDASE RELATED"/>
    <property type="match status" value="1"/>
</dbReference>
<feature type="domain" description="Beta-galactosidase" evidence="11">
    <location>
        <begin position="393"/>
        <end position="569"/>
    </location>
</feature>
<dbReference type="InterPro" id="IPR018954">
    <property type="entry name" value="Betagal_dom2"/>
</dbReference>
<reference evidence="12" key="1">
    <citation type="journal article" date="2020" name="Phytopathology">
        <title>Genome Sequence Resources of Colletotrichum truncatum, C. plurivorum, C. musicola, and C. sojae: Four Species Pathogenic to Soybean (Glycine max).</title>
        <authorList>
            <person name="Rogerio F."/>
            <person name="Boufleur T.R."/>
            <person name="Ciampi-Guillardi M."/>
            <person name="Sukno S.A."/>
            <person name="Thon M.R."/>
            <person name="Massola Junior N.S."/>
            <person name="Baroncelli R."/>
        </authorList>
    </citation>
    <scope>NUCLEOTIDE SEQUENCE</scope>
    <source>
        <strain evidence="12">LFN0074</strain>
    </source>
</reference>
<dbReference type="PROSITE" id="PS01182">
    <property type="entry name" value="GLYCOSYL_HYDROL_F35"/>
    <property type="match status" value="1"/>
</dbReference>